<organism evidence="3 4">
    <name type="scientific">Altererythrobacter arenosus</name>
    <dbReference type="NCBI Taxonomy" id="3032592"/>
    <lineage>
        <taxon>Bacteria</taxon>
        <taxon>Pseudomonadati</taxon>
        <taxon>Pseudomonadota</taxon>
        <taxon>Alphaproteobacteria</taxon>
        <taxon>Sphingomonadales</taxon>
        <taxon>Erythrobacteraceae</taxon>
        <taxon>Altererythrobacter</taxon>
    </lineage>
</organism>
<evidence type="ECO:0000259" key="2">
    <source>
        <dbReference type="Pfam" id="PF14534"/>
    </source>
</evidence>
<feature type="chain" id="PRO_5046290145" evidence="1">
    <location>
        <begin position="23"/>
        <end position="153"/>
    </location>
</feature>
<gene>
    <name evidence="3" type="ORF">P7228_00785</name>
</gene>
<keyword evidence="1" id="KW-0732">Signal</keyword>
<dbReference type="Gene3D" id="3.10.450.50">
    <property type="match status" value="1"/>
</dbReference>
<accession>A0ABY8FWM7</accession>
<proteinExistence type="predicted"/>
<feature type="signal peptide" evidence="1">
    <location>
        <begin position="1"/>
        <end position="22"/>
    </location>
</feature>
<keyword evidence="4" id="KW-1185">Reference proteome</keyword>
<sequence length="153" mass="16586">MKLVSKLAVVAAAALIATPASAQSWSKEQAEVWAWITDAWATHADPGTWADVLDKDGYGMNGNYPVPTSQAEMSRGAAKFGAEGKVLHHRLDPLAITVSGDTAIAYYYAGITEENFKGERENNTDRCADVLVKRGGAWRFLGWHCVTLENGDD</sequence>
<dbReference type="Pfam" id="PF14534">
    <property type="entry name" value="DUF4440"/>
    <property type="match status" value="1"/>
</dbReference>
<name>A0ABY8FWM7_9SPHN</name>
<evidence type="ECO:0000313" key="4">
    <source>
        <dbReference type="Proteomes" id="UP001215827"/>
    </source>
</evidence>
<evidence type="ECO:0000256" key="1">
    <source>
        <dbReference type="SAM" id="SignalP"/>
    </source>
</evidence>
<dbReference type="InterPro" id="IPR032710">
    <property type="entry name" value="NTF2-like_dom_sf"/>
</dbReference>
<reference evidence="3 4" key="1">
    <citation type="submission" date="2023-03" db="EMBL/GenBank/DDBJ databases">
        <title>Altererythrobacter sp. CAU 1644 isolated from sand.</title>
        <authorList>
            <person name="Kim W."/>
        </authorList>
    </citation>
    <scope>NUCLEOTIDE SEQUENCE [LARGE SCALE GENOMIC DNA]</scope>
    <source>
        <strain evidence="3 4">CAU 1644</strain>
    </source>
</reference>
<dbReference type="EMBL" id="CP121106">
    <property type="protein sequence ID" value="WFL77631.1"/>
    <property type="molecule type" value="Genomic_DNA"/>
</dbReference>
<dbReference type="InterPro" id="IPR027843">
    <property type="entry name" value="DUF4440"/>
</dbReference>
<dbReference type="RefSeq" id="WP_278016324.1">
    <property type="nucleotide sequence ID" value="NZ_CP121106.1"/>
</dbReference>
<evidence type="ECO:0000313" key="3">
    <source>
        <dbReference type="EMBL" id="WFL77631.1"/>
    </source>
</evidence>
<dbReference type="SUPFAM" id="SSF54427">
    <property type="entry name" value="NTF2-like"/>
    <property type="match status" value="1"/>
</dbReference>
<protein>
    <submittedName>
        <fullName evidence="3">DUF4440 domain-containing protein</fullName>
    </submittedName>
</protein>
<dbReference type="Proteomes" id="UP001215827">
    <property type="component" value="Chromosome"/>
</dbReference>
<feature type="domain" description="DUF4440" evidence="2">
    <location>
        <begin position="38"/>
        <end position="139"/>
    </location>
</feature>